<evidence type="ECO:0000256" key="1">
    <source>
        <dbReference type="ARBA" id="ARBA00023015"/>
    </source>
</evidence>
<reference evidence="4 5" key="1">
    <citation type="submission" date="2017-06" db="EMBL/GenBank/DDBJ databases">
        <authorList>
            <person name="Kim H.J."/>
            <person name="Triplett B.A."/>
        </authorList>
    </citation>
    <scope>NUCLEOTIDE SEQUENCE [LARGE SCALE GENOMIC DNA]</scope>
    <source>
        <strain evidence="4 5">DSM 45207</strain>
    </source>
</reference>
<accession>A0A238Y4K5</accession>
<dbReference type="OrthoDB" id="7688673at2"/>
<keyword evidence="2" id="KW-0804">Transcription</keyword>
<feature type="domain" description="HTH deoR-type" evidence="3">
    <location>
        <begin position="3"/>
        <end position="58"/>
    </location>
</feature>
<dbReference type="Pfam" id="PF08220">
    <property type="entry name" value="HTH_DeoR"/>
    <property type="match status" value="1"/>
</dbReference>
<dbReference type="InterPro" id="IPR037171">
    <property type="entry name" value="NagB/RpiA_transferase-like"/>
</dbReference>
<dbReference type="SMART" id="SM01134">
    <property type="entry name" value="DeoRC"/>
    <property type="match status" value="1"/>
</dbReference>
<dbReference type="InterPro" id="IPR014036">
    <property type="entry name" value="DeoR-like_C"/>
</dbReference>
<dbReference type="Gene3D" id="1.10.10.10">
    <property type="entry name" value="Winged helix-like DNA-binding domain superfamily/Winged helix DNA-binding domain"/>
    <property type="match status" value="1"/>
</dbReference>
<protein>
    <submittedName>
        <fullName evidence="4">Transcriptional regulator, DeoR family</fullName>
    </submittedName>
</protein>
<dbReference type="RefSeq" id="WP_089302099.1">
    <property type="nucleotide sequence ID" value="NZ_FZNW01000013.1"/>
</dbReference>
<evidence type="ECO:0000256" key="2">
    <source>
        <dbReference type="ARBA" id="ARBA00023163"/>
    </source>
</evidence>
<dbReference type="SUPFAM" id="SSF100950">
    <property type="entry name" value="NagB/RpiA/CoA transferase-like"/>
    <property type="match status" value="1"/>
</dbReference>
<dbReference type="InterPro" id="IPR036390">
    <property type="entry name" value="WH_DNA-bd_sf"/>
</dbReference>
<dbReference type="InterPro" id="IPR001034">
    <property type="entry name" value="DeoR_HTH"/>
</dbReference>
<evidence type="ECO:0000313" key="4">
    <source>
        <dbReference type="EMBL" id="SNR65721.1"/>
    </source>
</evidence>
<dbReference type="PROSITE" id="PS51000">
    <property type="entry name" value="HTH_DEOR_2"/>
    <property type="match status" value="1"/>
</dbReference>
<keyword evidence="1" id="KW-0805">Transcription regulation</keyword>
<dbReference type="Pfam" id="PF00455">
    <property type="entry name" value="DeoRC"/>
    <property type="match status" value="1"/>
</dbReference>
<dbReference type="AlphaFoldDB" id="A0A238Y4K5"/>
<dbReference type="InterPro" id="IPR036388">
    <property type="entry name" value="WH-like_DNA-bd_sf"/>
</dbReference>
<keyword evidence="5" id="KW-1185">Reference proteome</keyword>
<dbReference type="SMART" id="SM00420">
    <property type="entry name" value="HTH_DEOR"/>
    <property type="match status" value="1"/>
</dbReference>
<evidence type="ECO:0000313" key="5">
    <source>
        <dbReference type="Proteomes" id="UP000198348"/>
    </source>
</evidence>
<dbReference type="PANTHER" id="PTHR30363:SF44">
    <property type="entry name" value="AGA OPERON TRANSCRIPTIONAL REPRESSOR-RELATED"/>
    <property type="match status" value="1"/>
</dbReference>
<dbReference type="GO" id="GO:0003700">
    <property type="term" value="F:DNA-binding transcription factor activity"/>
    <property type="evidence" value="ECO:0007669"/>
    <property type="project" value="InterPro"/>
</dbReference>
<dbReference type="EMBL" id="FZNW01000013">
    <property type="protein sequence ID" value="SNR65721.1"/>
    <property type="molecule type" value="Genomic_DNA"/>
</dbReference>
<dbReference type="Proteomes" id="UP000198348">
    <property type="component" value="Unassembled WGS sequence"/>
</dbReference>
<dbReference type="InterPro" id="IPR050313">
    <property type="entry name" value="Carb_Metab_HTH_regulators"/>
</dbReference>
<evidence type="ECO:0000259" key="3">
    <source>
        <dbReference type="PROSITE" id="PS51000"/>
    </source>
</evidence>
<organism evidence="4 5">
    <name type="scientific">Haloechinothrix alba</name>
    <dbReference type="NCBI Taxonomy" id="664784"/>
    <lineage>
        <taxon>Bacteria</taxon>
        <taxon>Bacillati</taxon>
        <taxon>Actinomycetota</taxon>
        <taxon>Actinomycetes</taxon>
        <taxon>Pseudonocardiales</taxon>
        <taxon>Pseudonocardiaceae</taxon>
        <taxon>Haloechinothrix</taxon>
    </lineage>
</organism>
<gene>
    <name evidence="4" type="ORF">SAMN06265360_113102</name>
</gene>
<sequence length="261" mass="27791">MLASTRRREILHRLLADGYVEARELANRMGVDTSTIRRDLDALARAGQVQRTHGGARPTPGVAGELPYAMKETERRSEKTAIAAAAAALVRPGDTVILDSGSTTYEVAAALRTHESLTVITNDLRIAKFVATVPDIRLLVTGGELLGSVYTLVGDRAESFLADYAADWTFLGADAIHPAAGITNTNTLEVPIKRAMIAAAVSTIVVTDSSKFGHHTLAKVAALDEISQIITDSQLPTGTAEQYGDQLTRTSYLTETESSAG</sequence>
<dbReference type="Gene3D" id="3.40.50.1360">
    <property type="match status" value="1"/>
</dbReference>
<dbReference type="InterPro" id="IPR011991">
    <property type="entry name" value="ArsR-like_HTH"/>
</dbReference>
<dbReference type="SUPFAM" id="SSF46785">
    <property type="entry name" value="Winged helix' DNA-binding domain"/>
    <property type="match status" value="1"/>
</dbReference>
<dbReference type="PANTHER" id="PTHR30363">
    <property type="entry name" value="HTH-TYPE TRANSCRIPTIONAL REGULATOR SRLR-RELATED"/>
    <property type="match status" value="1"/>
</dbReference>
<dbReference type="PRINTS" id="PR00037">
    <property type="entry name" value="HTHLACR"/>
</dbReference>
<proteinExistence type="predicted"/>
<name>A0A238Y4K5_9PSEU</name>
<dbReference type="CDD" id="cd00090">
    <property type="entry name" value="HTH_ARSR"/>
    <property type="match status" value="1"/>
</dbReference>